<dbReference type="InterPro" id="IPR016032">
    <property type="entry name" value="Sig_transdc_resp-reg_C-effctor"/>
</dbReference>
<feature type="region of interest" description="Disordered" evidence="4">
    <location>
        <begin position="493"/>
        <end position="531"/>
    </location>
</feature>
<dbReference type="Pfam" id="PF03704">
    <property type="entry name" value="BTAD"/>
    <property type="match status" value="1"/>
</dbReference>
<comment type="caution">
    <text evidence="6">The sequence shown here is derived from an EMBL/GenBank/DDBJ whole genome shotgun (WGS) entry which is preliminary data.</text>
</comment>
<organism evidence="6 7">
    <name type="scientific">Nonomuraea montanisoli</name>
    <dbReference type="NCBI Taxonomy" id="2741721"/>
    <lineage>
        <taxon>Bacteria</taxon>
        <taxon>Bacillati</taxon>
        <taxon>Actinomycetota</taxon>
        <taxon>Actinomycetes</taxon>
        <taxon>Streptosporangiales</taxon>
        <taxon>Streptosporangiaceae</taxon>
        <taxon>Nonomuraea</taxon>
    </lineage>
</organism>
<reference evidence="6 7" key="1">
    <citation type="submission" date="2020-06" db="EMBL/GenBank/DDBJ databases">
        <title>Nonomuraea sp. SMC257, a novel actinomycete isolated from soil.</title>
        <authorList>
            <person name="Chanama M."/>
        </authorList>
    </citation>
    <scope>NUCLEOTIDE SEQUENCE [LARGE SCALE GENOMIC DNA]</scope>
    <source>
        <strain evidence="6 7">SMC257</strain>
    </source>
</reference>
<dbReference type="Proteomes" id="UP000586042">
    <property type="component" value="Unassembled WGS sequence"/>
</dbReference>
<dbReference type="InterPro" id="IPR036388">
    <property type="entry name" value="WH-like_DNA-bd_sf"/>
</dbReference>
<name>A0A7Y6IBF1_9ACTN</name>
<evidence type="ECO:0000259" key="5">
    <source>
        <dbReference type="PROSITE" id="PS51755"/>
    </source>
</evidence>
<dbReference type="Gene3D" id="1.10.10.10">
    <property type="entry name" value="Winged helix-like DNA-binding domain superfamily/Winged helix DNA-binding domain"/>
    <property type="match status" value="1"/>
</dbReference>
<dbReference type="InterPro" id="IPR058852">
    <property type="entry name" value="HTH_77"/>
</dbReference>
<dbReference type="Gene3D" id="2.160.20.80">
    <property type="entry name" value="E3 ubiquitin-protein ligase SopA"/>
    <property type="match status" value="1"/>
</dbReference>
<dbReference type="PANTHER" id="PTHR47691">
    <property type="entry name" value="REGULATOR-RELATED"/>
    <property type="match status" value="1"/>
</dbReference>
<dbReference type="SUPFAM" id="SSF46894">
    <property type="entry name" value="C-terminal effector domain of the bipartite response regulators"/>
    <property type="match status" value="1"/>
</dbReference>
<evidence type="ECO:0000313" key="6">
    <source>
        <dbReference type="EMBL" id="NUW34986.1"/>
    </source>
</evidence>
<dbReference type="Pfam" id="PF25872">
    <property type="entry name" value="HTH_77"/>
    <property type="match status" value="1"/>
</dbReference>
<evidence type="ECO:0000256" key="3">
    <source>
        <dbReference type="PROSITE-ProRule" id="PRU01091"/>
    </source>
</evidence>
<feature type="DNA-binding region" description="OmpR/PhoB-type" evidence="3">
    <location>
        <begin position="1"/>
        <end position="87"/>
    </location>
</feature>
<dbReference type="GO" id="GO:0000160">
    <property type="term" value="P:phosphorelay signal transduction system"/>
    <property type="evidence" value="ECO:0007669"/>
    <property type="project" value="InterPro"/>
</dbReference>
<protein>
    <submittedName>
        <fullName evidence="6">Winged helix-turn-helix domain-containing protein</fullName>
    </submittedName>
</protein>
<dbReference type="Gene3D" id="1.25.40.10">
    <property type="entry name" value="Tetratricopeptide repeat domain"/>
    <property type="match status" value="2"/>
</dbReference>
<dbReference type="SUPFAM" id="SSF52540">
    <property type="entry name" value="P-loop containing nucleoside triphosphate hydrolases"/>
    <property type="match status" value="1"/>
</dbReference>
<dbReference type="SMART" id="SM01043">
    <property type="entry name" value="BTAD"/>
    <property type="match status" value="1"/>
</dbReference>
<dbReference type="EMBL" id="JABWGN010000010">
    <property type="protein sequence ID" value="NUW34986.1"/>
    <property type="molecule type" value="Genomic_DNA"/>
</dbReference>
<comment type="similarity">
    <text evidence="1">Belongs to the AfsR/DnrI/RedD regulatory family.</text>
</comment>
<keyword evidence="7" id="KW-1185">Reference proteome</keyword>
<evidence type="ECO:0000256" key="1">
    <source>
        <dbReference type="ARBA" id="ARBA00005820"/>
    </source>
</evidence>
<dbReference type="AlphaFoldDB" id="A0A7Y6IBF1"/>
<keyword evidence="2 3" id="KW-0238">DNA-binding</keyword>
<dbReference type="InterPro" id="IPR005158">
    <property type="entry name" value="BTAD"/>
</dbReference>
<dbReference type="GO" id="GO:0003677">
    <property type="term" value="F:DNA binding"/>
    <property type="evidence" value="ECO:0007669"/>
    <property type="project" value="UniProtKB-UniRule"/>
</dbReference>
<accession>A0A7Y6IBF1</accession>
<evidence type="ECO:0000256" key="4">
    <source>
        <dbReference type="SAM" id="MobiDB-lite"/>
    </source>
</evidence>
<dbReference type="Gene3D" id="3.40.50.300">
    <property type="entry name" value="P-loop containing nucleotide triphosphate hydrolases"/>
    <property type="match status" value="1"/>
</dbReference>
<dbReference type="GO" id="GO:0006355">
    <property type="term" value="P:regulation of DNA-templated transcription"/>
    <property type="evidence" value="ECO:0007669"/>
    <property type="project" value="InterPro"/>
</dbReference>
<dbReference type="InterPro" id="IPR027417">
    <property type="entry name" value="P-loop_NTPase"/>
</dbReference>
<dbReference type="PROSITE" id="PS51755">
    <property type="entry name" value="OMPR_PHOB"/>
    <property type="match status" value="1"/>
</dbReference>
<proteinExistence type="inferred from homology"/>
<dbReference type="InterPro" id="IPR011990">
    <property type="entry name" value="TPR-like_helical_dom_sf"/>
</dbReference>
<sequence>MLGPLAVWTPGGEPVQVPEAKVRALLADLLAHRGTSVPADRLIFDLWGEQPPAGAPAALRVKVSQLRRVLGDRELIVHQARGYALRTGAAYEVDADRFEELLGRARRDGDPRGRRALLDEALGLWRGPAYAGHRDEEFTRAETVRLDELRLVALEELAAARLALGEHGPVAADLAGVVAEHPLRERLRALHVRALYGAGRQGEALASYAGLRTRLAEELGVDPGPELVTLHQAILRHDPSLAMSPLPETRPSPGTAPTPETRPSLGTAPETRPTPGAPSALARPTPGTASALKTPASPGTPSVLETPARPVGGLPAPLTSLVGRAEAVGEVRALLRANRLVTLTGPGGVGKTRLALEVAGDPGRPFAGGVWMVELAASAPAEVAEAVAGALGLRDDVPGSLTDRLAAALRAGAGGGGGAGETLLLLDNCEHVVEEVAALAGLLLRAAPGLRILATSRESLRVPGEALWSVPPLSVTAAVELLTSRAGMSVAHTDVTGTDTTGTDTTGTDTTGADTTGADTTGADTTGADTTGADDERSALVEICVRLDGIPLALELAATRLRALTPRGLADRLDDRFRVLAPGLRGAPARQRTLRAVIDWSWELLDEEERLVLRRLAVHAGGCTLEAAEAACGEPGLDVLGPLSRLVDRSLVVRSADGRYRLLESVAAYCLERLAEAGEADAVRLRHVRHHAGVAERAEPSLYGRDQRRVLTLLDAESANVRAAIDHAVRLGAAGEVVRLVNALAWYWVLRGRLGEGRRALEAALSVAAPETPGAARARLWLHGLEAMGGRPVPLDTGLFEAVEDPAARARARWFAGLALFGYDDLALSMELVEAALAAFEALDDRWGTAAALSVRARWAGMRGDLAALRRDGERALALFQESGDRWGEMRADESLGTLAEITGDYGRAAALRRDGLRMAEELGLWGAACDALSRLGRIAMLTGDHARAEDYHERARALAVSQSNRPAEQFAEMGLALGARRQGRLDEADRLLRKWIGWVREVSGVPGEALILAELGFVAELRGDAAAARELQLGALARARHVGDPRAVALALEGLAGARALAGQHAEAARLLGKAAALRESAGAPLPPAERGDVDRVTASARAALGDTALAAALALGAASPLGGLVPDHA</sequence>
<evidence type="ECO:0000313" key="7">
    <source>
        <dbReference type="Proteomes" id="UP000586042"/>
    </source>
</evidence>
<feature type="region of interest" description="Disordered" evidence="4">
    <location>
        <begin position="239"/>
        <end position="311"/>
    </location>
</feature>
<dbReference type="Pfam" id="PF00486">
    <property type="entry name" value="Trans_reg_C"/>
    <property type="match status" value="1"/>
</dbReference>
<evidence type="ECO:0000256" key="2">
    <source>
        <dbReference type="ARBA" id="ARBA00023125"/>
    </source>
</evidence>
<dbReference type="PANTHER" id="PTHR47691:SF3">
    <property type="entry name" value="HTH-TYPE TRANSCRIPTIONAL REGULATOR RV0890C-RELATED"/>
    <property type="match status" value="1"/>
</dbReference>
<dbReference type="InterPro" id="IPR001867">
    <property type="entry name" value="OmpR/PhoB-type_DNA-bd"/>
</dbReference>
<dbReference type="CDD" id="cd15831">
    <property type="entry name" value="BTAD"/>
    <property type="match status" value="1"/>
</dbReference>
<dbReference type="SMART" id="SM00862">
    <property type="entry name" value="Trans_reg_C"/>
    <property type="match status" value="1"/>
</dbReference>
<feature type="domain" description="OmpR/PhoB-type" evidence="5">
    <location>
        <begin position="1"/>
        <end position="87"/>
    </location>
</feature>
<dbReference type="SUPFAM" id="SSF48452">
    <property type="entry name" value="TPR-like"/>
    <property type="match status" value="3"/>
</dbReference>
<gene>
    <name evidence="6" type="ORF">HTZ77_26670</name>
</gene>